<proteinExistence type="predicted"/>
<gene>
    <name evidence="2" type="ORF">GIB67_037302</name>
</gene>
<sequence>MMKRLISSVDRFVRLNFPRSLVGDYKSPHSSMDDKLQAICQNMGNSPKPFSTKSVAIVDNSSEDQIGYLELLKECIVEEISSFPSPSVSEITESDTSIGSSSP</sequence>
<comment type="caution">
    <text evidence="2">The sequence shown here is derived from an EMBL/GenBank/DDBJ whole genome shotgun (WGS) entry which is preliminary data.</text>
</comment>
<dbReference type="OrthoDB" id="10038011at2759"/>
<keyword evidence="3" id="KW-1185">Reference proteome</keyword>
<evidence type="ECO:0000313" key="2">
    <source>
        <dbReference type="EMBL" id="KAF6157729.1"/>
    </source>
</evidence>
<organism evidence="2 3">
    <name type="scientific">Kingdonia uniflora</name>
    <dbReference type="NCBI Taxonomy" id="39325"/>
    <lineage>
        <taxon>Eukaryota</taxon>
        <taxon>Viridiplantae</taxon>
        <taxon>Streptophyta</taxon>
        <taxon>Embryophyta</taxon>
        <taxon>Tracheophyta</taxon>
        <taxon>Spermatophyta</taxon>
        <taxon>Magnoliopsida</taxon>
        <taxon>Ranunculales</taxon>
        <taxon>Circaeasteraceae</taxon>
        <taxon>Kingdonia</taxon>
    </lineage>
</organism>
<dbReference type="AlphaFoldDB" id="A0A7J7MS09"/>
<name>A0A7J7MS09_9MAGN</name>
<evidence type="ECO:0000313" key="3">
    <source>
        <dbReference type="Proteomes" id="UP000541444"/>
    </source>
</evidence>
<dbReference type="Proteomes" id="UP000541444">
    <property type="component" value="Unassembled WGS sequence"/>
</dbReference>
<feature type="region of interest" description="Disordered" evidence="1">
    <location>
        <begin position="84"/>
        <end position="103"/>
    </location>
</feature>
<dbReference type="EMBL" id="JACGCM010001272">
    <property type="protein sequence ID" value="KAF6157729.1"/>
    <property type="molecule type" value="Genomic_DNA"/>
</dbReference>
<evidence type="ECO:0000256" key="1">
    <source>
        <dbReference type="SAM" id="MobiDB-lite"/>
    </source>
</evidence>
<accession>A0A7J7MS09</accession>
<reference evidence="2 3" key="1">
    <citation type="journal article" date="2020" name="IScience">
        <title>Genome Sequencing of the Endangered Kingdonia uniflora (Circaeasteraceae, Ranunculales) Reveals Potential Mechanisms of Evolutionary Specialization.</title>
        <authorList>
            <person name="Sun Y."/>
            <person name="Deng T."/>
            <person name="Zhang A."/>
            <person name="Moore M.J."/>
            <person name="Landis J.B."/>
            <person name="Lin N."/>
            <person name="Zhang H."/>
            <person name="Zhang X."/>
            <person name="Huang J."/>
            <person name="Zhang X."/>
            <person name="Sun H."/>
            <person name="Wang H."/>
        </authorList>
    </citation>
    <scope>NUCLEOTIDE SEQUENCE [LARGE SCALE GENOMIC DNA]</scope>
    <source>
        <strain evidence="2">TB1705</strain>
        <tissue evidence="2">Leaf</tissue>
    </source>
</reference>
<protein>
    <submittedName>
        <fullName evidence="2">Uncharacterized protein</fullName>
    </submittedName>
</protein>